<dbReference type="PANTHER" id="PTHR48085">
    <property type="entry name" value="CADMIUM/ZINC-TRANSPORTING ATPASE HMA2-RELATED"/>
    <property type="match status" value="1"/>
</dbReference>
<dbReference type="InterPro" id="IPR008250">
    <property type="entry name" value="ATPase_P-typ_transduc_dom_A_sf"/>
</dbReference>
<dbReference type="InterPro" id="IPR059000">
    <property type="entry name" value="ATPase_P-type_domA"/>
</dbReference>
<organism evidence="4 5">
    <name type="scientific">Estrella lausannensis</name>
    <dbReference type="NCBI Taxonomy" id="483423"/>
    <lineage>
        <taxon>Bacteria</taxon>
        <taxon>Pseudomonadati</taxon>
        <taxon>Chlamydiota</taxon>
        <taxon>Chlamydiia</taxon>
        <taxon>Parachlamydiales</taxon>
        <taxon>Candidatus Criblamydiaceae</taxon>
        <taxon>Estrella</taxon>
    </lineage>
</organism>
<evidence type="ECO:0000259" key="3">
    <source>
        <dbReference type="Pfam" id="PF00122"/>
    </source>
</evidence>
<dbReference type="GO" id="GO:0016020">
    <property type="term" value="C:membrane"/>
    <property type="evidence" value="ECO:0007669"/>
    <property type="project" value="TreeGrafter"/>
</dbReference>
<feature type="transmembrane region" description="Helical" evidence="2">
    <location>
        <begin position="49"/>
        <end position="70"/>
    </location>
</feature>
<evidence type="ECO:0000256" key="1">
    <source>
        <dbReference type="ARBA" id="ARBA00006024"/>
    </source>
</evidence>
<comment type="similarity">
    <text evidence="1">Belongs to the cation transport ATPase (P-type) (TC 3.A.3) family. Type IB subfamily.</text>
</comment>
<accession>A0A0H5DR47</accession>
<proteinExistence type="inferred from homology"/>
<feature type="transmembrane region" description="Helical" evidence="2">
    <location>
        <begin position="250"/>
        <end position="279"/>
    </location>
</feature>
<dbReference type="GO" id="GO:0015086">
    <property type="term" value="F:cadmium ion transmembrane transporter activity"/>
    <property type="evidence" value="ECO:0007669"/>
    <property type="project" value="TreeGrafter"/>
</dbReference>
<gene>
    <name evidence="4" type="ORF">ELAC_1283</name>
</gene>
<keyword evidence="2" id="KW-0472">Membrane</keyword>
<dbReference type="Gene3D" id="2.70.150.10">
    <property type="entry name" value="Calcium-transporting ATPase, cytoplasmic transduction domain A"/>
    <property type="match status" value="1"/>
</dbReference>
<dbReference type="AlphaFoldDB" id="A0A0H5DR47"/>
<reference evidence="5" key="1">
    <citation type="submission" date="2015-06" db="EMBL/GenBank/DDBJ databases">
        <authorList>
            <person name="Bertelli C."/>
        </authorList>
    </citation>
    <scope>NUCLEOTIDE SEQUENCE [LARGE SCALE GENOMIC DNA]</scope>
    <source>
        <strain evidence="5">CRIB-30</strain>
    </source>
</reference>
<dbReference type="Proteomes" id="UP000220251">
    <property type="component" value="Unassembled WGS sequence"/>
</dbReference>
<sequence>MLHHLRDRVSKKKSSDSILGVHGSIAILALAGIVVFLVLRFALPHFEVYANYPLYVVLLFGGGPLVLELLRKMFSLEFGSDLIAGISIVTSVILEQYLAGALVVLMLSGGQALENYAIRTASKVLEALAKRAPSIAHRKRQDRIDDIPVEEIKIGDTLVVFPHEICPVDGAVIEGTGTMDESYLTGEPFLLSKAPGSSVLSGAINGEASLTIEASKLAVDSRYAKIMAVMKESEQKRPKMRRLGDQLGAWYTPLAVIIGLIAWYVSGEAIRFLAVLVIARRFLSSPHPALC</sequence>
<feature type="transmembrane region" description="Helical" evidence="2">
    <location>
        <begin position="21"/>
        <end position="43"/>
    </location>
</feature>
<feature type="domain" description="P-type ATPase A" evidence="3">
    <location>
        <begin position="132"/>
        <end position="230"/>
    </location>
</feature>
<keyword evidence="2" id="KW-0812">Transmembrane</keyword>
<evidence type="ECO:0000313" key="4">
    <source>
        <dbReference type="EMBL" id="CRX38623.1"/>
    </source>
</evidence>
<name>A0A0H5DR47_9BACT</name>
<dbReference type="InterPro" id="IPR051014">
    <property type="entry name" value="Cation_Transport_ATPase_IB"/>
</dbReference>
<evidence type="ECO:0000256" key="2">
    <source>
        <dbReference type="SAM" id="Phobius"/>
    </source>
</evidence>
<keyword evidence="2" id="KW-1133">Transmembrane helix</keyword>
<keyword evidence="5" id="KW-1185">Reference proteome</keyword>
<dbReference type="PANTHER" id="PTHR48085:SF5">
    <property type="entry name" value="CADMIUM_ZINC-TRANSPORTING ATPASE HMA4-RELATED"/>
    <property type="match status" value="1"/>
</dbReference>
<protein>
    <recommendedName>
        <fullName evidence="3">P-type ATPase A domain-containing protein</fullName>
    </recommendedName>
</protein>
<dbReference type="SUPFAM" id="SSF81653">
    <property type="entry name" value="Calcium ATPase, transduction domain A"/>
    <property type="match status" value="1"/>
</dbReference>
<dbReference type="EMBL" id="CWGJ01000014">
    <property type="protein sequence ID" value="CRX38623.1"/>
    <property type="molecule type" value="Genomic_DNA"/>
</dbReference>
<dbReference type="Pfam" id="PF00122">
    <property type="entry name" value="E1-E2_ATPase"/>
    <property type="match status" value="1"/>
</dbReference>
<evidence type="ECO:0000313" key="5">
    <source>
        <dbReference type="Proteomes" id="UP000220251"/>
    </source>
</evidence>